<dbReference type="InterPro" id="IPR013324">
    <property type="entry name" value="RNA_pol_sigma_r3/r4-like"/>
</dbReference>
<protein>
    <submittedName>
        <fullName evidence="7">Sigma-70 family RNA polymerase sigma factor</fullName>
    </submittedName>
</protein>
<evidence type="ECO:0000256" key="4">
    <source>
        <dbReference type="ARBA" id="ARBA00023163"/>
    </source>
</evidence>
<dbReference type="InterPro" id="IPR014284">
    <property type="entry name" value="RNA_pol_sigma-70_dom"/>
</dbReference>
<dbReference type="PANTHER" id="PTHR43133">
    <property type="entry name" value="RNA POLYMERASE ECF-TYPE SIGMA FACTO"/>
    <property type="match status" value="1"/>
</dbReference>
<dbReference type="SUPFAM" id="SSF88946">
    <property type="entry name" value="Sigma2 domain of RNA polymerase sigma factors"/>
    <property type="match status" value="1"/>
</dbReference>
<dbReference type="Gene3D" id="1.10.1740.10">
    <property type="match status" value="1"/>
</dbReference>
<dbReference type="GO" id="GO:0003677">
    <property type="term" value="F:DNA binding"/>
    <property type="evidence" value="ECO:0007669"/>
    <property type="project" value="InterPro"/>
</dbReference>
<evidence type="ECO:0000256" key="3">
    <source>
        <dbReference type="ARBA" id="ARBA00023082"/>
    </source>
</evidence>
<dbReference type="NCBIfam" id="TIGR02937">
    <property type="entry name" value="sigma70-ECF"/>
    <property type="match status" value="1"/>
</dbReference>
<comment type="similarity">
    <text evidence="1">Belongs to the sigma-70 factor family. ECF subfamily.</text>
</comment>
<dbReference type="Gene3D" id="1.10.10.10">
    <property type="entry name" value="Winged helix-like DNA-binding domain superfamily/Winged helix DNA-binding domain"/>
    <property type="match status" value="1"/>
</dbReference>
<keyword evidence="3" id="KW-0731">Sigma factor</keyword>
<dbReference type="InterPro" id="IPR039425">
    <property type="entry name" value="RNA_pol_sigma-70-like"/>
</dbReference>
<dbReference type="Proteomes" id="UP000323317">
    <property type="component" value="Unassembled WGS sequence"/>
</dbReference>
<keyword evidence="2" id="KW-0805">Transcription regulation</keyword>
<name>A0A5D4KIL6_9BACI</name>
<dbReference type="GO" id="GO:0016987">
    <property type="term" value="F:sigma factor activity"/>
    <property type="evidence" value="ECO:0007669"/>
    <property type="project" value="UniProtKB-KW"/>
</dbReference>
<evidence type="ECO:0000259" key="5">
    <source>
        <dbReference type="Pfam" id="PF04542"/>
    </source>
</evidence>
<evidence type="ECO:0000256" key="2">
    <source>
        <dbReference type="ARBA" id="ARBA00023015"/>
    </source>
</evidence>
<gene>
    <name evidence="7" type="ORF">FZC79_04715</name>
</gene>
<dbReference type="AlphaFoldDB" id="A0A5D4KIL6"/>
<dbReference type="CDD" id="cd06171">
    <property type="entry name" value="Sigma70_r4"/>
    <property type="match status" value="1"/>
</dbReference>
<dbReference type="InterPro" id="IPR036388">
    <property type="entry name" value="WH-like_DNA-bd_sf"/>
</dbReference>
<feature type="domain" description="RNA polymerase sigma-70 region 2" evidence="5">
    <location>
        <begin position="2"/>
        <end position="65"/>
    </location>
</feature>
<sequence>MDRYGENLTKMAYNYVKDWKLAEDIVQDVFVVCCHQYDKLYEILDFKPWIYRITINKSKDMLKSASYRKTVVQSSLLTIFKSNDPPPDMLLIERSEEETLSKSVLELPVKYREVIILYYYEELSIAKIGDILNMNSNTVKTRLKRGRTQLKNVLERGKRHE</sequence>
<dbReference type="EMBL" id="VTEH01000002">
    <property type="protein sequence ID" value="TYR77111.1"/>
    <property type="molecule type" value="Genomic_DNA"/>
</dbReference>
<dbReference type="InterPro" id="IPR007627">
    <property type="entry name" value="RNA_pol_sigma70_r2"/>
</dbReference>
<dbReference type="PANTHER" id="PTHR43133:SF60">
    <property type="entry name" value="RNA POLYMERASE SIGMA FACTOR SIGV"/>
    <property type="match status" value="1"/>
</dbReference>
<keyword evidence="4" id="KW-0804">Transcription</keyword>
<dbReference type="InterPro" id="IPR013249">
    <property type="entry name" value="RNA_pol_sigma70_r4_t2"/>
</dbReference>
<organism evidence="7 8">
    <name type="scientific">Rossellomorea vietnamensis</name>
    <dbReference type="NCBI Taxonomy" id="218284"/>
    <lineage>
        <taxon>Bacteria</taxon>
        <taxon>Bacillati</taxon>
        <taxon>Bacillota</taxon>
        <taxon>Bacilli</taxon>
        <taxon>Bacillales</taxon>
        <taxon>Bacillaceae</taxon>
        <taxon>Rossellomorea</taxon>
    </lineage>
</organism>
<reference evidence="7 8" key="1">
    <citation type="submission" date="2019-08" db="EMBL/GenBank/DDBJ databases">
        <title>Bacillus genomes from the desert of Cuatro Cienegas, Coahuila.</title>
        <authorList>
            <person name="Olmedo-Alvarez G."/>
        </authorList>
    </citation>
    <scope>NUCLEOTIDE SEQUENCE [LARGE SCALE GENOMIC DNA]</scope>
    <source>
        <strain evidence="7 8">CH40_1T</strain>
    </source>
</reference>
<dbReference type="Pfam" id="PF04542">
    <property type="entry name" value="Sigma70_r2"/>
    <property type="match status" value="1"/>
</dbReference>
<feature type="domain" description="RNA polymerase sigma factor 70 region 4 type 2" evidence="6">
    <location>
        <begin position="102"/>
        <end position="150"/>
    </location>
</feature>
<dbReference type="Pfam" id="PF08281">
    <property type="entry name" value="Sigma70_r4_2"/>
    <property type="match status" value="1"/>
</dbReference>
<accession>A0A5D4KIL6</accession>
<comment type="caution">
    <text evidence="7">The sequence shown here is derived from an EMBL/GenBank/DDBJ whole genome shotgun (WGS) entry which is preliminary data.</text>
</comment>
<proteinExistence type="inferred from homology"/>
<dbReference type="GO" id="GO:0006352">
    <property type="term" value="P:DNA-templated transcription initiation"/>
    <property type="evidence" value="ECO:0007669"/>
    <property type="project" value="InterPro"/>
</dbReference>
<evidence type="ECO:0000313" key="7">
    <source>
        <dbReference type="EMBL" id="TYR77111.1"/>
    </source>
</evidence>
<evidence type="ECO:0000313" key="8">
    <source>
        <dbReference type="Proteomes" id="UP000323317"/>
    </source>
</evidence>
<evidence type="ECO:0000259" key="6">
    <source>
        <dbReference type="Pfam" id="PF08281"/>
    </source>
</evidence>
<dbReference type="InterPro" id="IPR013325">
    <property type="entry name" value="RNA_pol_sigma_r2"/>
</dbReference>
<dbReference type="SUPFAM" id="SSF88659">
    <property type="entry name" value="Sigma3 and sigma4 domains of RNA polymerase sigma factors"/>
    <property type="match status" value="1"/>
</dbReference>
<evidence type="ECO:0000256" key="1">
    <source>
        <dbReference type="ARBA" id="ARBA00010641"/>
    </source>
</evidence>